<dbReference type="Proteomes" id="UP000295504">
    <property type="component" value="Unassembled WGS sequence"/>
</dbReference>
<name>A0A4R2TJK1_9FIRM</name>
<dbReference type="GO" id="GO:0006935">
    <property type="term" value="P:chemotaxis"/>
    <property type="evidence" value="ECO:0007669"/>
    <property type="project" value="UniProtKB-KW"/>
</dbReference>
<dbReference type="CDD" id="cd18773">
    <property type="entry name" value="PDC1_HK_sensor"/>
    <property type="match status" value="1"/>
</dbReference>
<evidence type="ECO:0000259" key="9">
    <source>
        <dbReference type="PROSITE" id="PS50111"/>
    </source>
</evidence>
<keyword evidence="2" id="KW-1003">Cell membrane</keyword>
<keyword evidence="6" id="KW-0472">Membrane</keyword>
<dbReference type="RefSeq" id="WP_132847941.1">
    <property type="nucleotide sequence ID" value="NZ_CP058648.1"/>
</dbReference>
<dbReference type="PANTHER" id="PTHR32089:SF112">
    <property type="entry name" value="LYSOZYME-LIKE PROTEIN-RELATED"/>
    <property type="match status" value="1"/>
</dbReference>
<evidence type="ECO:0000256" key="4">
    <source>
        <dbReference type="ARBA" id="ARBA00022692"/>
    </source>
</evidence>
<dbReference type="SUPFAM" id="SSF58104">
    <property type="entry name" value="Methyl-accepting chemotaxis protein (MCP) signaling domain"/>
    <property type="match status" value="1"/>
</dbReference>
<dbReference type="InterPro" id="IPR033479">
    <property type="entry name" value="dCache_1"/>
</dbReference>
<keyword evidence="11" id="KW-1185">Reference proteome</keyword>
<accession>A0A4R2TJK1</accession>
<dbReference type="SMART" id="SM00283">
    <property type="entry name" value="MA"/>
    <property type="match status" value="1"/>
</dbReference>
<feature type="domain" description="Methyl-accepting transducer" evidence="9">
    <location>
        <begin position="74"/>
        <end position="310"/>
    </location>
</feature>
<evidence type="ECO:0000256" key="8">
    <source>
        <dbReference type="PROSITE-ProRule" id="PRU00284"/>
    </source>
</evidence>
<sequence>MLFKNRKIEVLIEQVKKYAEGNLNANLREDDYPLQLRLLVKYIMELIETLRRFTGEAQVASSKVSSAVKQVNSVISDSTTLAQDVRVASNYTKELTNKIAFGAEQATIKIEEVKKASETITELAETIYEDSIVTKSIAEKGGKSVEEVNKAMMKIQQSSQEVGERIRILTENTREIDGLLANIQEISSKTNLLSLNATIEAARAGEYGRGFAVVANEIQKLAEASAVAANLANQLLITIEKGVSEADRAMISGTESVELGIKAMYSAKGSLDEIIQSTAKVETKLSRASEARKIQAETNESILNFINEMSMMCNEADAQVFKVVDYIGKQEKNLKTTEKMGEILVKVADDLVNTTNSITLVDLSDSEKINLENRIKILRKTLEVIVSTEEIVSVEPNKHEPLLTELFKTNSEFEAVWSNNLNGEFIVSIPPAGIANASNRDWFNEAIKDKFYISSIYISAISYRPCLTISLPIKDINNKVIGVLGVDLKIVK</sequence>
<reference evidence="10 11" key="1">
    <citation type="submission" date="2019-03" db="EMBL/GenBank/DDBJ databases">
        <title>Genomic Encyclopedia of Type Strains, Phase IV (KMG-IV): sequencing the most valuable type-strain genomes for metagenomic binning, comparative biology and taxonomic classification.</title>
        <authorList>
            <person name="Goeker M."/>
        </authorList>
    </citation>
    <scope>NUCLEOTIDE SEQUENCE [LARGE SCALE GENOMIC DNA]</scope>
    <source>
        <strain evidence="10 11">DSM 100013</strain>
    </source>
</reference>
<gene>
    <name evidence="10" type="ORF">EDD79_100845</name>
</gene>
<protein>
    <submittedName>
        <fullName evidence="10">Methyl-accepting chemotaxis sensory transducer with Cache sensor</fullName>
    </submittedName>
</protein>
<evidence type="ECO:0000256" key="7">
    <source>
        <dbReference type="ARBA" id="ARBA00023224"/>
    </source>
</evidence>
<organism evidence="10 11">
    <name type="scientific">Serpentinicella alkaliphila</name>
    <dbReference type="NCBI Taxonomy" id="1734049"/>
    <lineage>
        <taxon>Bacteria</taxon>
        <taxon>Bacillati</taxon>
        <taxon>Bacillota</taxon>
        <taxon>Clostridia</taxon>
        <taxon>Peptostreptococcales</taxon>
        <taxon>Natronincolaceae</taxon>
        <taxon>Serpentinicella</taxon>
    </lineage>
</organism>
<keyword evidence="3" id="KW-0145">Chemotaxis</keyword>
<dbReference type="EMBL" id="SLYC01000008">
    <property type="protein sequence ID" value="TCQ03728.1"/>
    <property type="molecule type" value="Genomic_DNA"/>
</dbReference>
<evidence type="ECO:0000256" key="3">
    <source>
        <dbReference type="ARBA" id="ARBA00022500"/>
    </source>
</evidence>
<dbReference type="PANTHER" id="PTHR32089">
    <property type="entry name" value="METHYL-ACCEPTING CHEMOTAXIS PROTEIN MCPB"/>
    <property type="match status" value="1"/>
</dbReference>
<evidence type="ECO:0000256" key="1">
    <source>
        <dbReference type="ARBA" id="ARBA00004651"/>
    </source>
</evidence>
<dbReference type="Pfam" id="PF00015">
    <property type="entry name" value="MCPsignal"/>
    <property type="match status" value="1"/>
</dbReference>
<evidence type="ECO:0000313" key="11">
    <source>
        <dbReference type="Proteomes" id="UP000295504"/>
    </source>
</evidence>
<dbReference type="Gene3D" id="1.10.287.950">
    <property type="entry name" value="Methyl-accepting chemotaxis protein"/>
    <property type="match status" value="1"/>
</dbReference>
<dbReference type="OrthoDB" id="9816519at2"/>
<dbReference type="AlphaFoldDB" id="A0A4R2TJK1"/>
<evidence type="ECO:0000256" key="5">
    <source>
        <dbReference type="ARBA" id="ARBA00022989"/>
    </source>
</evidence>
<keyword evidence="7 8" id="KW-0807">Transducer</keyword>
<dbReference type="InterPro" id="IPR004089">
    <property type="entry name" value="MCPsignal_dom"/>
</dbReference>
<keyword evidence="4" id="KW-0812">Transmembrane</keyword>
<proteinExistence type="predicted"/>
<dbReference type="SUPFAM" id="SSF103190">
    <property type="entry name" value="Sensory domain-like"/>
    <property type="match status" value="1"/>
</dbReference>
<evidence type="ECO:0000313" key="10">
    <source>
        <dbReference type="EMBL" id="TCQ03728.1"/>
    </source>
</evidence>
<dbReference type="Pfam" id="PF02743">
    <property type="entry name" value="dCache_1"/>
    <property type="match status" value="1"/>
</dbReference>
<dbReference type="PROSITE" id="PS50111">
    <property type="entry name" value="CHEMOTAXIS_TRANSDUC_2"/>
    <property type="match status" value="1"/>
</dbReference>
<dbReference type="InterPro" id="IPR029151">
    <property type="entry name" value="Sensor-like_sf"/>
</dbReference>
<keyword evidence="5" id="KW-1133">Transmembrane helix</keyword>
<dbReference type="Gene3D" id="3.30.450.20">
    <property type="entry name" value="PAS domain"/>
    <property type="match status" value="1"/>
</dbReference>
<comment type="caution">
    <text evidence="10">The sequence shown here is derived from an EMBL/GenBank/DDBJ whole genome shotgun (WGS) entry which is preliminary data.</text>
</comment>
<dbReference type="GO" id="GO:0005886">
    <property type="term" value="C:plasma membrane"/>
    <property type="evidence" value="ECO:0007669"/>
    <property type="project" value="UniProtKB-SubCell"/>
</dbReference>
<evidence type="ECO:0000256" key="6">
    <source>
        <dbReference type="ARBA" id="ARBA00023136"/>
    </source>
</evidence>
<evidence type="ECO:0000256" key="2">
    <source>
        <dbReference type="ARBA" id="ARBA00022475"/>
    </source>
</evidence>
<dbReference type="GO" id="GO:0007165">
    <property type="term" value="P:signal transduction"/>
    <property type="evidence" value="ECO:0007669"/>
    <property type="project" value="UniProtKB-KW"/>
</dbReference>
<comment type="subcellular location">
    <subcellularLocation>
        <location evidence="1">Cell membrane</location>
        <topology evidence="1">Multi-pass membrane protein</topology>
    </subcellularLocation>
</comment>